<accession>A0A921S5M1</accession>
<feature type="transmembrane region" description="Helical" evidence="1">
    <location>
        <begin position="121"/>
        <end position="141"/>
    </location>
</feature>
<evidence type="ECO:0000313" key="3">
    <source>
        <dbReference type="Proteomes" id="UP000807115"/>
    </source>
</evidence>
<comment type="caution">
    <text evidence="2">The sequence shown here is derived from an EMBL/GenBank/DDBJ whole genome shotgun (WGS) entry which is preliminary data.</text>
</comment>
<proteinExistence type="predicted"/>
<name>A0A921S5M1_SORBI</name>
<reference evidence="2" key="1">
    <citation type="journal article" date="2019" name="BMC Genomics">
        <title>A new reference genome for Sorghum bicolor reveals high levels of sequence similarity between sweet and grain genotypes: implications for the genetics of sugar metabolism.</title>
        <authorList>
            <person name="Cooper E.A."/>
            <person name="Brenton Z.W."/>
            <person name="Flinn B.S."/>
            <person name="Jenkins J."/>
            <person name="Shu S."/>
            <person name="Flowers D."/>
            <person name="Luo F."/>
            <person name="Wang Y."/>
            <person name="Xia P."/>
            <person name="Barry K."/>
            <person name="Daum C."/>
            <person name="Lipzen A."/>
            <person name="Yoshinaga Y."/>
            <person name="Schmutz J."/>
            <person name="Saski C."/>
            <person name="Vermerris W."/>
            <person name="Kresovich S."/>
        </authorList>
    </citation>
    <scope>NUCLEOTIDE SEQUENCE</scope>
</reference>
<evidence type="ECO:0000313" key="2">
    <source>
        <dbReference type="EMBL" id="KAG0551886.1"/>
    </source>
</evidence>
<keyword evidence="1" id="KW-0812">Transmembrane</keyword>
<protein>
    <submittedName>
        <fullName evidence="2">Uncharacterized protein</fullName>
    </submittedName>
</protein>
<organism evidence="2 3">
    <name type="scientific">Sorghum bicolor</name>
    <name type="common">Sorghum</name>
    <name type="synonym">Sorghum vulgare</name>
    <dbReference type="NCBI Taxonomy" id="4558"/>
    <lineage>
        <taxon>Eukaryota</taxon>
        <taxon>Viridiplantae</taxon>
        <taxon>Streptophyta</taxon>
        <taxon>Embryophyta</taxon>
        <taxon>Tracheophyta</taxon>
        <taxon>Spermatophyta</taxon>
        <taxon>Magnoliopsida</taxon>
        <taxon>Liliopsida</taxon>
        <taxon>Poales</taxon>
        <taxon>Poaceae</taxon>
        <taxon>PACMAD clade</taxon>
        <taxon>Panicoideae</taxon>
        <taxon>Andropogonodae</taxon>
        <taxon>Andropogoneae</taxon>
        <taxon>Sorghinae</taxon>
        <taxon>Sorghum</taxon>
    </lineage>
</organism>
<feature type="transmembrane region" description="Helical" evidence="1">
    <location>
        <begin position="94"/>
        <end position="115"/>
    </location>
</feature>
<gene>
    <name evidence="2" type="ORF">BDA96_01G461800</name>
</gene>
<keyword evidence="1" id="KW-0472">Membrane</keyword>
<reference evidence="2" key="2">
    <citation type="submission" date="2020-10" db="EMBL/GenBank/DDBJ databases">
        <authorList>
            <person name="Cooper E.A."/>
            <person name="Brenton Z.W."/>
            <person name="Flinn B.S."/>
            <person name="Jenkins J."/>
            <person name="Shu S."/>
            <person name="Flowers D."/>
            <person name="Luo F."/>
            <person name="Wang Y."/>
            <person name="Xia P."/>
            <person name="Barry K."/>
            <person name="Daum C."/>
            <person name="Lipzen A."/>
            <person name="Yoshinaga Y."/>
            <person name="Schmutz J."/>
            <person name="Saski C."/>
            <person name="Vermerris W."/>
            <person name="Kresovich S."/>
        </authorList>
    </citation>
    <scope>NUCLEOTIDE SEQUENCE</scope>
</reference>
<dbReference type="Proteomes" id="UP000807115">
    <property type="component" value="Chromosome 1"/>
</dbReference>
<keyword evidence="1" id="KW-1133">Transmembrane helix</keyword>
<dbReference type="AlphaFoldDB" id="A0A921S5M1"/>
<dbReference type="EMBL" id="CM027680">
    <property type="protein sequence ID" value="KAG0551886.1"/>
    <property type="molecule type" value="Genomic_DNA"/>
</dbReference>
<sequence>MTDERPDVKHIWTMPDGWWRAEALWRPNKTCKQQESYFVACLTASTETKNSSYFDDFLKQVVYCSFMNSSLAPLDPTVVRSHVCLRSLRPATCYYVMSSLAISSPFLLCKDFFYFQFQAGMPTLLLSCCIWILIGCPILICSSNS</sequence>
<evidence type="ECO:0000256" key="1">
    <source>
        <dbReference type="SAM" id="Phobius"/>
    </source>
</evidence>